<dbReference type="VEuPathDB" id="VectorBase:ISCW011467"/>
<dbReference type="OrthoDB" id="6506427at2759"/>
<feature type="transmembrane region" description="Helical" evidence="1">
    <location>
        <begin position="25"/>
        <end position="45"/>
    </location>
</feature>
<evidence type="ECO:0000313" key="2">
    <source>
        <dbReference type="EMBL" id="MOY44639.1"/>
    </source>
</evidence>
<dbReference type="VEuPathDB" id="VectorBase:ISCP_013853"/>
<accession>A0A4D5S5P0</accession>
<feature type="transmembrane region" description="Helical" evidence="1">
    <location>
        <begin position="199"/>
        <end position="216"/>
    </location>
</feature>
<keyword evidence="1" id="KW-0472">Membrane</keyword>
<organism evidence="2">
    <name type="scientific">Ixodes scapularis</name>
    <name type="common">Black-legged tick</name>
    <name type="synonym">Deer tick</name>
    <dbReference type="NCBI Taxonomy" id="6945"/>
    <lineage>
        <taxon>Eukaryota</taxon>
        <taxon>Metazoa</taxon>
        <taxon>Ecdysozoa</taxon>
        <taxon>Arthropoda</taxon>
        <taxon>Chelicerata</taxon>
        <taxon>Arachnida</taxon>
        <taxon>Acari</taxon>
        <taxon>Parasitiformes</taxon>
        <taxon>Ixodida</taxon>
        <taxon>Ixodoidea</taxon>
        <taxon>Ixodidae</taxon>
        <taxon>Ixodinae</taxon>
        <taxon>Ixodes</taxon>
    </lineage>
</organism>
<keyword evidence="1" id="KW-0812">Transmembrane</keyword>
<keyword evidence="1" id="KW-1133">Transmembrane helix</keyword>
<protein>
    <submittedName>
        <fullName evidence="2">Uncharacterized protein</fullName>
    </submittedName>
</protein>
<dbReference type="AlphaFoldDB" id="A0A4D5S5P0"/>
<name>A0A4D5S5P0_IXOSC</name>
<feature type="transmembrane region" description="Helical" evidence="1">
    <location>
        <begin position="167"/>
        <end position="187"/>
    </location>
</feature>
<dbReference type="PANTHER" id="PTHR10877">
    <property type="entry name" value="POLYCYSTIN FAMILY MEMBER"/>
    <property type="match status" value="1"/>
</dbReference>
<sequence>MRMLRLCHLLFSVFAWPSGSRFSRIHRLVTILFLGVISMFLVMLFQGFNPSSRTVPISWIKIIQVACLTAIIVFIAGVILQIIFTFSKQMPPKKVRLTSRDSQADASKSARILTTTKYTEYTRNPEIKIAYEVPEYRDESAVAGDKDQRSASLYEDRVEEGILPSPLLYAALLVALVVSLVLSAFMVPMGLRYGYEANVAWFQSLILAIFLNNVIIDVLKSIGVTGYVATRKKK</sequence>
<evidence type="ECO:0000256" key="1">
    <source>
        <dbReference type="SAM" id="Phobius"/>
    </source>
</evidence>
<feature type="transmembrane region" description="Helical" evidence="1">
    <location>
        <begin position="65"/>
        <end position="86"/>
    </location>
</feature>
<proteinExistence type="predicted"/>
<reference evidence="2" key="1">
    <citation type="submission" date="2019-04" db="EMBL/GenBank/DDBJ databases">
        <title>An insight into the mialome of Ixodes scapularis.</title>
        <authorList>
            <person name="Ribeiro J.M."/>
            <person name="Mather T.N."/>
            <person name="Karim S."/>
        </authorList>
    </citation>
    <scope>NUCLEOTIDE SEQUENCE</scope>
</reference>
<dbReference type="PANTHER" id="PTHR10877:SF183">
    <property type="entry name" value="AT14535P-RELATED"/>
    <property type="match status" value="1"/>
</dbReference>
<dbReference type="VEuPathDB" id="VectorBase:ISCI011467"/>
<dbReference type="InterPro" id="IPR051223">
    <property type="entry name" value="Polycystin"/>
</dbReference>
<dbReference type="EMBL" id="GHJT01010668">
    <property type="protein sequence ID" value="MOY44639.1"/>
    <property type="molecule type" value="Transcribed_RNA"/>
</dbReference>